<evidence type="ECO:0000313" key="4">
    <source>
        <dbReference type="Proteomes" id="UP001221898"/>
    </source>
</evidence>
<organism evidence="3 4">
    <name type="scientific">Aldrovandia affinis</name>
    <dbReference type="NCBI Taxonomy" id="143900"/>
    <lineage>
        <taxon>Eukaryota</taxon>
        <taxon>Metazoa</taxon>
        <taxon>Chordata</taxon>
        <taxon>Craniata</taxon>
        <taxon>Vertebrata</taxon>
        <taxon>Euteleostomi</taxon>
        <taxon>Actinopterygii</taxon>
        <taxon>Neopterygii</taxon>
        <taxon>Teleostei</taxon>
        <taxon>Notacanthiformes</taxon>
        <taxon>Halosauridae</taxon>
        <taxon>Aldrovandia</taxon>
    </lineage>
</organism>
<dbReference type="Proteomes" id="UP001221898">
    <property type="component" value="Unassembled WGS sequence"/>
</dbReference>
<evidence type="ECO:0000256" key="1">
    <source>
        <dbReference type="SAM" id="MobiDB-lite"/>
    </source>
</evidence>
<feature type="region of interest" description="Disordered" evidence="1">
    <location>
        <begin position="808"/>
        <end position="841"/>
    </location>
</feature>
<dbReference type="PANTHER" id="PTHR22050:SF2">
    <property type="entry name" value="TRANSMEMBRANE PROTEIN 131-LIKE"/>
    <property type="match status" value="1"/>
</dbReference>
<keyword evidence="4" id="KW-1185">Reference proteome</keyword>
<accession>A0AAD7R117</accession>
<feature type="compositionally biased region" description="Pro residues" evidence="1">
    <location>
        <begin position="817"/>
        <end position="827"/>
    </location>
</feature>
<reference evidence="3" key="1">
    <citation type="journal article" date="2023" name="Science">
        <title>Genome structures resolve the early diversification of teleost fishes.</title>
        <authorList>
            <person name="Parey E."/>
            <person name="Louis A."/>
            <person name="Montfort J."/>
            <person name="Bouchez O."/>
            <person name="Roques C."/>
            <person name="Iampietro C."/>
            <person name="Lluch J."/>
            <person name="Castinel A."/>
            <person name="Donnadieu C."/>
            <person name="Desvignes T."/>
            <person name="Floi Bucao C."/>
            <person name="Jouanno E."/>
            <person name="Wen M."/>
            <person name="Mejri S."/>
            <person name="Dirks R."/>
            <person name="Jansen H."/>
            <person name="Henkel C."/>
            <person name="Chen W.J."/>
            <person name="Zahm M."/>
            <person name="Cabau C."/>
            <person name="Klopp C."/>
            <person name="Thompson A.W."/>
            <person name="Robinson-Rechavi M."/>
            <person name="Braasch I."/>
            <person name="Lecointre G."/>
            <person name="Bobe J."/>
            <person name="Postlethwait J.H."/>
            <person name="Berthelot C."/>
            <person name="Roest Crollius H."/>
            <person name="Guiguen Y."/>
        </authorList>
    </citation>
    <scope>NUCLEOTIDE SEQUENCE</scope>
    <source>
        <strain evidence="3">NC1722</strain>
    </source>
</reference>
<dbReference type="EMBL" id="JAINUG010002136">
    <property type="protein sequence ID" value="KAJ8351048.1"/>
    <property type="molecule type" value="Genomic_DNA"/>
</dbReference>
<dbReference type="Pfam" id="PF24501">
    <property type="entry name" value="Ig_TMEM131L_5"/>
    <property type="match status" value="1"/>
</dbReference>
<feature type="compositionally biased region" description="Polar residues" evidence="1">
    <location>
        <begin position="526"/>
        <end position="541"/>
    </location>
</feature>
<evidence type="ECO:0000259" key="2">
    <source>
        <dbReference type="Pfam" id="PF24501"/>
    </source>
</evidence>
<dbReference type="GO" id="GO:0016020">
    <property type="term" value="C:membrane"/>
    <property type="evidence" value="ECO:0007669"/>
    <property type="project" value="TreeGrafter"/>
</dbReference>
<name>A0AAD7R117_9TELE</name>
<dbReference type="AlphaFoldDB" id="A0AAD7R117"/>
<evidence type="ECO:0000313" key="3">
    <source>
        <dbReference type="EMBL" id="KAJ8351048.1"/>
    </source>
</evidence>
<proteinExistence type="predicted"/>
<feature type="domain" description="TMEM131L fifth Ig-like" evidence="2">
    <location>
        <begin position="99"/>
        <end position="162"/>
    </location>
</feature>
<dbReference type="InterPro" id="IPR039877">
    <property type="entry name" value="TMEM131-like"/>
</dbReference>
<feature type="compositionally biased region" description="Low complexity" evidence="1">
    <location>
        <begin position="558"/>
        <end position="584"/>
    </location>
</feature>
<protein>
    <recommendedName>
        <fullName evidence="2">TMEM131L fifth Ig-like domain-containing protein</fullName>
    </recommendedName>
</protein>
<feature type="compositionally biased region" description="Low complexity" evidence="1">
    <location>
        <begin position="508"/>
        <end position="517"/>
    </location>
</feature>
<comment type="caution">
    <text evidence="3">The sequence shown here is derived from an EMBL/GenBank/DDBJ whole genome shotgun (WGS) entry which is preliminary data.</text>
</comment>
<feature type="region of interest" description="Disordered" evidence="1">
    <location>
        <begin position="337"/>
        <end position="376"/>
    </location>
</feature>
<feature type="compositionally biased region" description="Basic and acidic residues" evidence="1">
    <location>
        <begin position="495"/>
        <end position="507"/>
    </location>
</feature>
<feature type="compositionally biased region" description="Basic and acidic residues" evidence="1">
    <location>
        <begin position="427"/>
        <end position="457"/>
    </location>
</feature>
<dbReference type="PANTHER" id="PTHR22050">
    <property type="entry name" value="RW1 PROTEIN HOMOLOG"/>
    <property type="match status" value="1"/>
</dbReference>
<sequence>MVLSTHTRQLGTTEAVCLHCSGRFSLVSRLRFRNNLTVFDMITVKGHGAREMLRVGGKLPGSGASLRFNVPQATLMECRDGLKTTKPLFAVRKSFKVENAGELPLTVVSMNINGYKCQGFGFEVLECRSFQLDYNSSSEINIAFTPDFTSSWVIRDLTLVTGRGSSFPFTLNVTLPHHMLPLCAQVVPGPNWEEAFWLVTLIFTCISLSGVCLMAFRQAQYILADFTTPTPRASHNSTLSRDNSAVDTISPNTMNKMKGSCKAFIDACNPSDKGKGKGSPAVAGAPVRAPSTSKKSSAALAQPQKKHKVSVYYGKYKVNPAVAVAVVTGAGEQREDSAACSSASASPNVAEPPAQPDREPRFKAARPATEDDRELPPVMFPMETRSALPERTAAVPGGGLPAHGQAERSSCGEAPVAWLGGPLSHLPDGKLPEKREGAASELREDSDVQRRLLDRMEQGVSACSAKGKKNHSKSRRRPEDAVSGVPEHSVVMLSEKNRELEWRESRNPNRSRNRCSNGKPEGPKSGPNQDFSFTQLQNGTCQARPRRRGAERRPQWESGSDSGSSTGSVRGSRGSWGSWSSASSLEGEKDHGGRAPCTTLASAKKRDSVQQSIYPTERDLPLTCSNKAQSMQNLYQKDPCQVPEPTPVPGITPSFAAVTAGADRTLGVACPYVKEEIWSPPSVPLNSDLRHSTVRALPLLPPACPSGFYHSFPWSSTNSKCTSSYPYCEQSNYMLGGNADFQNGFPCQESPNVSYSPQSCWSEDHAQDMPSVWDATGAMGTKPYFGTRSLSPMSGLFGSIWTPQSEPYQSHFQPDRSMPPSPQPPFSREPGGTCRPKQYSSFNPFGPHMNLDIWNSPSNRSSNSQLSSDSVLASSLVLQRELTQSASSTVELFEGSS</sequence>
<feature type="compositionally biased region" description="Basic residues" evidence="1">
    <location>
        <begin position="466"/>
        <end position="476"/>
    </location>
</feature>
<feature type="region of interest" description="Disordered" evidence="1">
    <location>
        <begin position="275"/>
        <end position="302"/>
    </location>
</feature>
<gene>
    <name evidence="3" type="ORF">AAFF_G00158520</name>
</gene>
<feature type="region of interest" description="Disordered" evidence="1">
    <location>
        <begin position="423"/>
        <end position="617"/>
    </location>
</feature>
<dbReference type="InterPro" id="IPR055437">
    <property type="entry name" value="TMEM131L_Ig_5"/>
</dbReference>